<keyword evidence="4 14" id="KW-0436">Ligase</keyword>
<feature type="domain" description="Magnesium chelatase subunit H N-terminal" evidence="13">
    <location>
        <begin position="2"/>
        <end position="162"/>
    </location>
</feature>
<dbReference type="GO" id="GO:0015979">
    <property type="term" value="P:photosynthesis"/>
    <property type="evidence" value="ECO:0007669"/>
    <property type="project" value="UniProtKB-KW"/>
</dbReference>
<accession>A0A426TXN4</accession>
<evidence type="ECO:0000259" key="12">
    <source>
        <dbReference type="Pfam" id="PF02514"/>
    </source>
</evidence>
<keyword evidence="7" id="KW-0149">Chlorophyll biosynthesis</keyword>
<evidence type="ECO:0000256" key="10">
    <source>
        <dbReference type="SAM" id="Coils"/>
    </source>
</evidence>
<dbReference type="GO" id="GO:0005524">
    <property type="term" value="F:ATP binding"/>
    <property type="evidence" value="ECO:0007669"/>
    <property type="project" value="UniProtKB-KW"/>
</dbReference>
<dbReference type="EC" id="6.6.1.1" evidence="2"/>
<evidence type="ECO:0000313" key="15">
    <source>
        <dbReference type="Proteomes" id="UP000280307"/>
    </source>
</evidence>
<dbReference type="PANTHER" id="PTHR44119:SF1">
    <property type="entry name" value="MAGNESIUM-CHELATASE SUBUNIT CHLH, CHLOROPLASTIC"/>
    <property type="match status" value="1"/>
</dbReference>
<dbReference type="NCBIfam" id="NF009140">
    <property type="entry name" value="PRK12493.1"/>
    <property type="match status" value="1"/>
</dbReference>
<dbReference type="GO" id="GO:0015995">
    <property type="term" value="P:chlorophyll biosynthetic process"/>
    <property type="evidence" value="ECO:0007669"/>
    <property type="project" value="UniProtKB-KW"/>
</dbReference>
<evidence type="ECO:0000313" key="14">
    <source>
        <dbReference type="EMBL" id="RRR70601.1"/>
    </source>
</evidence>
<dbReference type="Proteomes" id="UP000280307">
    <property type="component" value="Unassembled WGS sequence"/>
</dbReference>
<feature type="region of interest" description="Disordered" evidence="11">
    <location>
        <begin position="228"/>
        <end position="255"/>
    </location>
</feature>
<evidence type="ECO:0000256" key="7">
    <source>
        <dbReference type="ARBA" id="ARBA00023171"/>
    </source>
</evidence>
<dbReference type="Pfam" id="PF02514">
    <property type="entry name" value="CobN-Mg_chel"/>
    <property type="match status" value="1"/>
</dbReference>
<evidence type="ECO:0000256" key="11">
    <source>
        <dbReference type="SAM" id="MobiDB-lite"/>
    </source>
</evidence>
<keyword evidence="6" id="KW-0067">ATP-binding</keyword>
<proteinExistence type="inferred from homology"/>
<gene>
    <name evidence="14" type="ORF">EI684_13100</name>
</gene>
<sequence>MRIIFLTMDGNHAAALQSAAARMRDEHGVTVTICCYDAATLRDESGWQRFERDLKGAAFVFGARLFGEDYVRPLERLLGAASCPKLIITSNPALIRQTHIGKFSLAAKEEKEESGGLLRQWAKKLRPQGGAGEARRQLAVLRNLSKVLKLIPGKSRDLYTYIVAHQYWTNSSPENIYRLLCLLVESYVPGHKGKLPVLDPITYPDQALIHPDAPAPFEKFAEYEKWQRQRTKEKSKAPKSNSKNGAVAPPPPGSRGSVGILAMRTVALSGNTAHVDALVRALEARGLEARMAYASGLDMRPAIDGFFSTKDGRKGTVTPSVDLLINASGFALVGGPAESRPAEARATLTALDVGYLAPVPLAFQRIEDWRNDWTGLMPVQAALSVAVPELEGAAEPIIFGGPTATSHGCVPAPAEVNLIADRIARRVMLRRTANRDKKIALVIFSFPPNLGNIGSAAYLDVFRSLHNMLKALRDEGYTVELPADAEALRQMIVGGNAIAHGADANVAAMLSVEDYRRLFPAYTEIEPCWGVAPGELLTDGRRLRILGRQLGNIFVGVQPPFGYERDPMRMLMARDAAPNHAFAAFYTWLRHNFAANAVVHVGTHGALEFMPGKQVGLGADDWPSRLIGDLPHFYLYSVNNPSEAAIAKRRSAATLVSYLVPPLQQAGLYKGLRQLKDNIDSYRQRPSTGLLEAIREMAEKLGLGSDQAVQEATDDHHYIAALSHELLQVEERMIPAGLHVFGEAPSSDELVDLLALTATFQRFKTNLGERSLPELVARGIGLDYVALRERVANDLEAQQQWRQIEEFCKEAIRRFVAQQDGGRSADRYLHEAAHVPQGALANLWLFLGELLGNLRSSNELQGLLHGLQGGFVRPSPSNDIVRDPSVVPTGRNVYSLDPARSPSVMAVEKASHLADELLLRAMHDTGAIPESIAVVLWGSDNLKSDCEGVAQVLALMGARPVPDELGNISDVVLIPLAELGRPRVDVVVTVSGIFRDLLGHQMRLIDKAARLAACADEPLEGNAVRRHALAQASELGISIEEAATRVFANAPGSYGAHINHMVESGTWEDDGQIADTFLSRKGFTLGKGGEWHDSRPLLERALSTVDVSFQNIDSFEVGITDIDNYYESLGGMAKSIERVRGKQPTVLVSDAVSTGANRVGSLNQMVRLETRAKLLNPKWYEAMLSHGYEGAREIEARVNNTYGWSATTNSVESWVYQGVAETYVLDEEMRERMAKLNPHAAAGMVRRLLEANGRGFWDADEATLDRLREVYEDLEDRLEGVGVSA</sequence>
<protein>
    <recommendedName>
        <fullName evidence="2">magnesium chelatase</fullName>
        <ecNumber evidence="2">6.6.1.1</ecNumber>
    </recommendedName>
</protein>
<dbReference type="EMBL" id="RSAS01000508">
    <property type="protein sequence ID" value="RRR70601.1"/>
    <property type="molecule type" value="Genomic_DNA"/>
</dbReference>
<comment type="similarity">
    <text evidence="1">Belongs to the Mg-chelatase subunit H family.</text>
</comment>
<feature type="domain" description="CobN/magnesium chelatase" evidence="12">
    <location>
        <begin position="165"/>
        <end position="1263"/>
    </location>
</feature>
<keyword evidence="3" id="KW-0602">Photosynthesis</keyword>
<evidence type="ECO:0000256" key="1">
    <source>
        <dbReference type="ARBA" id="ARBA00010851"/>
    </source>
</evidence>
<comment type="catalytic activity">
    <reaction evidence="9">
        <text>protoporphyrin IX + Mg(2+) + ATP + H2O = Mg-protoporphyrin IX + ADP + phosphate + 3 H(+)</text>
        <dbReference type="Rhea" id="RHEA:13961"/>
        <dbReference type="ChEBI" id="CHEBI:15377"/>
        <dbReference type="ChEBI" id="CHEBI:15378"/>
        <dbReference type="ChEBI" id="CHEBI:18420"/>
        <dbReference type="ChEBI" id="CHEBI:30616"/>
        <dbReference type="ChEBI" id="CHEBI:43474"/>
        <dbReference type="ChEBI" id="CHEBI:57306"/>
        <dbReference type="ChEBI" id="CHEBI:60492"/>
        <dbReference type="ChEBI" id="CHEBI:456216"/>
        <dbReference type="EC" id="6.6.1.1"/>
    </reaction>
</comment>
<organism evidence="14 15">
    <name type="scientific">Candidatus Viridilinea halotolerans</name>
    <dbReference type="NCBI Taxonomy" id="2491704"/>
    <lineage>
        <taxon>Bacteria</taxon>
        <taxon>Bacillati</taxon>
        <taxon>Chloroflexota</taxon>
        <taxon>Chloroflexia</taxon>
        <taxon>Chloroflexales</taxon>
        <taxon>Chloroflexineae</taxon>
        <taxon>Oscillochloridaceae</taxon>
        <taxon>Candidatus Viridilinea</taxon>
    </lineage>
</organism>
<dbReference type="PANTHER" id="PTHR44119">
    <property type="entry name" value="MAGNESIUM-CHELATASE SUBUNIT CHLH, CHLOROPLASTIC"/>
    <property type="match status" value="1"/>
</dbReference>
<name>A0A426TXN4_9CHLR</name>
<keyword evidence="5" id="KW-0547">Nucleotide-binding</keyword>
<comment type="pathway">
    <text evidence="8">Porphyrin-containing compound metabolism.</text>
</comment>
<comment type="caution">
    <text evidence="14">The sequence shown here is derived from an EMBL/GenBank/DDBJ whole genome shotgun (WGS) entry which is preliminary data.</text>
</comment>
<dbReference type="InterPro" id="IPR003672">
    <property type="entry name" value="CobN/Mg_chltase"/>
</dbReference>
<dbReference type="Pfam" id="PF11965">
    <property type="entry name" value="DUF3479"/>
    <property type="match status" value="1"/>
</dbReference>
<evidence type="ECO:0000256" key="3">
    <source>
        <dbReference type="ARBA" id="ARBA00022531"/>
    </source>
</evidence>
<dbReference type="GO" id="GO:0016851">
    <property type="term" value="F:magnesium chelatase activity"/>
    <property type="evidence" value="ECO:0007669"/>
    <property type="project" value="UniProtKB-EC"/>
</dbReference>
<evidence type="ECO:0000256" key="6">
    <source>
        <dbReference type="ARBA" id="ARBA00022840"/>
    </source>
</evidence>
<evidence type="ECO:0000256" key="9">
    <source>
        <dbReference type="ARBA" id="ARBA00048693"/>
    </source>
</evidence>
<evidence type="ECO:0000256" key="5">
    <source>
        <dbReference type="ARBA" id="ARBA00022741"/>
    </source>
</evidence>
<evidence type="ECO:0000256" key="2">
    <source>
        <dbReference type="ARBA" id="ARBA00012825"/>
    </source>
</evidence>
<dbReference type="InterPro" id="IPR011771">
    <property type="entry name" value="BchH"/>
</dbReference>
<keyword evidence="10" id="KW-0175">Coiled coil</keyword>
<reference evidence="14 15" key="1">
    <citation type="submission" date="2018-12" db="EMBL/GenBank/DDBJ databases">
        <title>Genome Sequence of Candidatus Viridilinea halotolerans isolated from saline sulfide-rich spring.</title>
        <authorList>
            <person name="Grouzdev D.S."/>
            <person name="Burganskaya E.I."/>
            <person name="Krutkina M.S."/>
            <person name="Sukhacheva M.V."/>
            <person name="Gorlenko V.M."/>
        </authorList>
    </citation>
    <scope>NUCLEOTIDE SEQUENCE [LARGE SCALE GENOMIC DNA]</scope>
    <source>
        <strain evidence="14">Chok-6</strain>
    </source>
</reference>
<dbReference type="NCBIfam" id="TIGR02025">
    <property type="entry name" value="BchH"/>
    <property type="match status" value="1"/>
</dbReference>
<dbReference type="InterPro" id="IPR022571">
    <property type="entry name" value="Mg_chelatase_H_N"/>
</dbReference>
<dbReference type="CDD" id="cd10150">
    <property type="entry name" value="CobN_like"/>
    <property type="match status" value="1"/>
</dbReference>
<evidence type="ECO:0000256" key="4">
    <source>
        <dbReference type="ARBA" id="ARBA00022598"/>
    </source>
</evidence>
<evidence type="ECO:0000256" key="8">
    <source>
        <dbReference type="ARBA" id="ARBA00023444"/>
    </source>
</evidence>
<feature type="coiled-coil region" evidence="10">
    <location>
        <begin position="1257"/>
        <end position="1284"/>
    </location>
</feature>
<evidence type="ECO:0000259" key="13">
    <source>
        <dbReference type="Pfam" id="PF11965"/>
    </source>
</evidence>